<dbReference type="InterPro" id="IPR011146">
    <property type="entry name" value="HIT-like"/>
</dbReference>
<dbReference type="EMBL" id="BAAAQD010000012">
    <property type="protein sequence ID" value="GAA1533949.1"/>
    <property type="molecule type" value="Genomic_DNA"/>
</dbReference>
<evidence type="ECO:0000313" key="4">
    <source>
        <dbReference type="Proteomes" id="UP001501470"/>
    </source>
</evidence>
<protein>
    <submittedName>
        <fullName evidence="3">HIT family protein</fullName>
    </submittedName>
</protein>
<dbReference type="PANTHER" id="PTHR46648:SF1">
    <property type="entry name" value="ADENOSINE 5'-MONOPHOSPHORAMIDASE HNT1"/>
    <property type="match status" value="1"/>
</dbReference>
<feature type="domain" description="HIT" evidence="2">
    <location>
        <begin position="29"/>
        <end position="143"/>
    </location>
</feature>
<gene>
    <name evidence="3" type="ORF">GCM10009827_060000</name>
</gene>
<organism evidence="3 4">
    <name type="scientific">Dactylosporangium maewongense</name>
    <dbReference type="NCBI Taxonomy" id="634393"/>
    <lineage>
        <taxon>Bacteria</taxon>
        <taxon>Bacillati</taxon>
        <taxon>Actinomycetota</taxon>
        <taxon>Actinomycetes</taxon>
        <taxon>Micromonosporales</taxon>
        <taxon>Micromonosporaceae</taxon>
        <taxon>Dactylosporangium</taxon>
    </lineage>
</organism>
<dbReference type="PROSITE" id="PS51084">
    <property type="entry name" value="HIT_2"/>
    <property type="match status" value="1"/>
</dbReference>
<dbReference type="Gene3D" id="3.30.428.10">
    <property type="entry name" value="HIT-like"/>
    <property type="match status" value="1"/>
</dbReference>
<dbReference type="PANTHER" id="PTHR46648">
    <property type="entry name" value="HIT FAMILY PROTEIN 1"/>
    <property type="match status" value="1"/>
</dbReference>
<dbReference type="Proteomes" id="UP001501470">
    <property type="component" value="Unassembled WGS sequence"/>
</dbReference>
<reference evidence="4" key="1">
    <citation type="journal article" date="2019" name="Int. J. Syst. Evol. Microbiol.">
        <title>The Global Catalogue of Microorganisms (GCM) 10K type strain sequencing project: providing services to taxonomists for standard genome sequencing and annotation.</title>
        <authorList>
            <consortium name="The Broad Institute Genomics Platform"/>
            <consortium name="The Broad Institute Genome Sequencing Center for Infectious Disease"/>
            <person name="Wu L."/>
            <person name="Ma J."/>
        </authorList>
    </citation>
    <scope>NUCLEOTIDE SEQUENCE [LARGE SCALE GENOMIC DNA]</scope>
    <source>
        <strain evidence="4">JCM 15933</strain>
    </source>
</reference>
<feature type="short sequence motif" description="Histidine triad motif" evidence="1">
    <location>
        <begin position="128"/>
        <end position="132"/>
    </location>
</feature>
<name>A0ABP4LY50_9ACTN</name>
<dbReference type="SUPFAM" id="SSF54197">
    <property type="entry name" value="HIT-like"/>
    <property type="match status" value="1"/>
</dbReference>
<accession>A0ABP4LY50</accession>
<comment type="caution">
    <text evidence="3">The sequence shown here is derived from an EMBL/GenBank/DDBJ whole genome shotgun (WGS) entry which is preliminary data.</text>
</comment>
<sequence>MRRWKNDLRVLPTVRGVMFNHAPDDYECPFCRLVAGGGDERRTQEDVVRRDELAIAFVSPRWWPKNHGHVLVVPNEHHENLYDLPSRYGHAVHDLVREVAIAVRRTYGCDGTSVRQHNEPAGNQDRWHYHVHVFPRYAGDDLYFTHPEKDFAPAEQRRPYADKLRAYFGSATGGALDR</sequence>
<dbReference type="InterPro" id="IPR036265">
    <property type="entry name" value="HIT-like_sf"/>
</dbReference>
<keyword evidence="4" id="KW-1185">Reference proteome</keyword>
<evidence type="ECO:0000256" key="1">
    <source>
        <dbReference type="PROSITE-ProRule" id="PRU00464"/>
    </source>
</evidence>
<evidence type="ECO:0000313" key="3">
    <source>
        <dbReference type="EMBL" id="GAA1533949.1"/>
    </source>
</evidence>
<proteinExistence type="predicted"/>
<evidence type="ECO:0000259" key="2">
    <source>
        <dbReference type="PROSITE" id="PS51084"/>
    </source>
</evidence>
<dbReference type="Pfam" id="PF01230">
    <property type="entry name" value="HIT"/>
    <property type="match status" value="1"/>
</dbReference>
<dbReference type="InterPro" id="IPR001310">
    <property type="entry name" value="Histidine_triad_HIT"/>
</dbReference>